<gene>
    <name evidence="13" type="ORF">BLL52_2579</name>
</gene>
<evidence type="ECO:0000256" key="3">
    <source>
        <dbReference type="ARBA" id="ARBA00022553"/>
    </source>
</evidence>
<dbReference type="GO" id="GO:0005524">
    <property type="term" value="F:ATP binding"/>
    <property type="evidence" value="ECO:0007669"/>
    <property type="project" value="UniProtKB-KW"/>
</dbReference>
<comment type="caution">
    <text evidence="13">The sequence shown here is derived from an EMBL/GenBank/DDBJ whole genome shotgun (WGS) entry which is preliminary data.</text>
</comment>
<dbReference type="InterPro" id="IPR003594">
    <property type="entry name" value="HATPase_dom"/>
</dbReference>
<sequence>MSAAPTAKPTKILIVEDEMIVARDIAQQVQSLGYEVLGPTSLGEEAIVLAGMWHPDLVLMDIGLAGEVDGIAAALTIRQKFGIPVVFLTAYAADDILERAKITEPFGYVLKPFSERELHTVLAIALYKKQAEAKLLTTTRQLQALSRRVLEAQEQERRRVALELHDELGQSLTAIKINLQLGERFKDQAPAGLYQENIRIVEDALRQVRSLATALRPSMLDDLGLAPALKWMAEQSASRSGFEVQFHHERTLERLAPEIETACFRIVQEALTNITRHARASQVRINLYREMDEMVLTVTDDGLGFDTAAMRERAVTGASLGVLGMQERATLVGGTLEISSMPQQGSTVTLRCPWRT</sequence>
<dbReference type="InterPro" id="IPR001789">
    <property type="entry name" value="Sig_transdc_resp-reg_receiver"/>
</dbReference>
<keyword evidence="5" id="KW-0547">Nucleotide-binding</keyword>
<dbReference type="SUPFAM" id="SSF55874">
    <property type="entry name" value="ATPase domain of HSP90 chaperone/DNA topoisomerase II/histidine kinase"/>
    <property type="match status" value="1"/>
</dbReference>
<keyword evidence="4" id="KW-0808">Transferase</keyword>
<dbReference type="SUPFAM" id="SSF52172">
    <property type="entry name" value="CheY-like"/>
    <property type="match status" value="1"/>
</dbReference>
<dbReference type="Gene3D" id="3.30.565.10">
    <property type="entry name" value="Histidine kinase-like ATPase, C-terminal domain"/>
    <property type="match status" value="1"/>
</dbReference>
<dbReference type="PANTHER" id="PTHR24421">
    <property type="entry name" value="NITRATE/NITRITE SENSOR PROTEIN NARX-RELATED"/>
    <property type="match status" value="1"/>
</dbReference>
<dbReference type="CDD" id="cd17534">
    <property type="entry name" value="REC_DC-like"/>
    <property type="match status" value="1"/>
</dbReference>
<accession>A0A1Q8YE46</accession>
<keyword evidence="7" id="KW-0067">ATP-binding</keyword>
<evidence type="ECO:0000256" key="6">
    <source>
        <dbReference type="ARBA" id="ARBA00022777"/>
    </source>
</evidence>
<dbReference type="PANTHER" id="PTHR24421:SF10">
    <property type="entry name" value="NITRATE_NITRITE SENSOR PROTEIN NARQ"/>
    <property type="match status" value="1"/>
</dbReference>
<evidence type="ECO:0000256" key="5">
    <source>
        <dbReference type="ARBA" id="ARBA00022741"/>
    </source>
</evidence>
<dbReference type="EC" id="2.7.13.3" evidence="2"/>
<evidence type="ECO:0000256" key="8">
    <source>
        <dbReference type="ARBA" id="ARBA00023012"/>
    </source>
</evidence>
<dbReference type="Pfam" id="PF02518">
    <property type="entry name" value="HATPase_c"/>
    <property type="match status" value="1"/>
</dbReference>
<evidence type="ECO:0000259" key="12">
    <source>
        <dbReference type="PROSITE" id="PS50110"/>
    </source>
</evidence>
<evidence type="ECO:0000256" key="1">
    <source>
        <dbReference type="ARBA" id="ARBA00000085"/>
    </source>
</evidence>
<organism evidence="13 14">
    <name type="scientific">Rhodoferax antarcticus ANT.BR</name>
    <dbReference type="NCBI Taxonomy" id="1111071"/>
    <lineage>
        <taxon>Bacteria</taxon>
        <taxon>Pseudomonadati</taxon>
        <taxon>Pseudomonadota</taxon>
        <taxon>Betaproteobacteria</taxon>
        <taxon>Burkholderiales</taxon>
        <taxon>Comamonadaceae</taxon>
        <taxon>Rhodoferax</taxon>
    </lineage>
</organism>
<feature type="domain" description="Histidine kinase" evidence="11">
    <location>
        <begin position="163"/>
        <end position="356"/>
    </location>
</feature>
<dbReference type="Proteomes" id="UP000185911">
    <property type="component" value="Unassembled WGS sequence"/>
</dbReference>
<evidence type="ECO:0000313" key="14">
    <source>
        <dbReference type="Proteomes" id="UP000185911"/>
    </source>
</evidence>
<dbReference type="InterPro" id="IPR011712">
    <property type="entry name" value="Sig_transdc_His_kin_sub3_dim/P"/>
</dbReference>
<comment type="catalytic activity">
    <reaction evidence="1">
        <text>ATP + protein L-histidine = ADP + protein N-phospho-L-histidine.</text>
        <dbReference type="EC" id="2.7.13.3"/>
    </reaction>
</comment>
<dbReference type="SMART" id="SM00448">
    <property type="entry name" value="REC"/>
    <property type="match status" value="1"/>
</dbReference>
<dbReference type="GO" id="GO:0046983">
    <property type="term" value="F:protein dimerization activity"/>
    <property type="evidence" value="ECO:0007669"/>
    <property type="project" value="InterPro"/>
</dbReference>
<dbReference type="PROSITE" id="PS50109">
    <property type="entry name" value="HIS_KIN"/>
    <property type="match status" value="1"/>
</dbReference>
<dbReference type="RefSeq" id="WP_139313373.1">
    <property type="nucleotide sequence ID" value="NZ_MSYM01000013.1"/>
</dbReference>
<evidence type="ECO:0000256" key="10">
    <source>
        <dbReference type="SAM" id="Coils"/>
    </source>
</evidence>
<keyword evidence="10" id="KW-0175">Coiled coil</keyword>
<proteinExistence type="predicted"/>
<dbReference type="STRING" id="81479.RA876_06995"/>
<dbReference type="InterPro" id="IPR036890">
    <property type="entry name" value="HATPase_C_sf"/>
</dbReference>
<evidence type="ECO:0000256" key="7">
    <source>
        <dbReference type="ARBA" id="ARBA00022840"/>
    </source>
</evidence>
<dbReference type="InterPro" id="IPR011006">
    <property type="entry name" value="CheY-like_superfamily"/>
</dbReference>
<name>A0A1Q8YE46_9BURK</name>
<dbReference type="GO" id="GO:0016020">
    <property type="term" value="C:membrane"/>
    <property type="evidence" value="ECO:0007669"/>
    <property type="project" value="InterPro"/>
</dbReference>
<reference evidence="13 14" key="1">
    <citation type="submission" date="2017-01" db="EMBL/GenBank/DDBJ databases">
        <title>Genome sequence of Rhodoferax antarcticus ANT.BR, a psychrophilic purple nonsulfur bacterium from an Antarctic microbial mat.</title>
        <authorList>
            <person name="Baker J."/>
            <person name="Riester C."/>
            <person name="Skinner B."/>
            <person name="Newell A."/>
            <person name="Swingley W."/>
            <person name="Madigan M."/>
            <person name="Jung D."/>
            <person name="Asao M."/>
            <person name="Chen M."/>
            <person name="Loughlin P."/>
            <person name="Pan H."/>
            <person name="Lin S."/>
            <person name="Li N."/>
            <person name="Shaw J."/>
            <person name="Prado M."/>
            <person name="Sherman C."/>
            <person name="Li X."/>
            <person name="Tang J."/>
            <person name="Blankenship R."/>
            <person name="Zhao T."/>
            <person name="Touchman J."/>
            <person name="Sattley M."/>
        </authorList>
    </citation>
    <scope>NUCLEOTIDE SEQUENCE [LARGE SCALE GENOMIC DNA]</scope>
    <source>
        <strain evidence="13 14">ANT.BR</strain>
    </source>
</reference>
<feature type="modified residue" description="4-aspartylphosphate" evidence="9">
    <location>
        <position position="61"/>
    </location>
</feature>
<evidence type="ECO:0000256" key="9">
    <source>
        <dbReference type="PROSITE-ProRule" id="PRU00169"/>
    </source>
</evidence>
<dbReference type="InterPro" id="IPR005467">
    <property type="entry name" value="His_kinase_dom"/>
</dbReference>
<keyword evidence="6 13" id="KW-0418">Kinase</keyword>
<keyword evidence="8" id="KW-0902">Two-component regulatory system</keyword>
<keyword evidence="14" id="KW-1185">Reference proteome</keyword>
<evidence type="ECO:0000256" key="4">
    <source>
        <dbReference type="ARBA" id="ARBA00022679"/>
    </source>
</evidence>
<evidence type="ECO:0000259" key="11">
    <source>
        <dbReference type="PROSITE" id="PS50109"/>
    </source>
</evidence>
<keyword evidence="3 9" id="KW-0597">Phosphoprotein</keyword>
<dbReference type="AlphaFoldDB" id="A0A1Q8YE46"/>
<feature type="coiled-coil region" evidence="10">
    <location>
        <begin position="128"/>
        <end position="155"/>
    </location>
</feature>
<dbReference type="InterPro" id="IPR050482">
    <property type="entry name" value="Sensor_HK_TwoCompSys"/>
</dbReference>
<dbReference type="PROSITE" id="PS50110">
    <property type="entry name" value="RESPONSE_REGULATORY"/>
    <property type="match status" value="1"/>
</dbReference>
<feature type="domain" description="Response regulatory" evidence="12">
    <location>
        <begin position="11"/>
        <end position="126"/>
    </location>
</feature>
<dbReference type="CDD" id="cd16917">
    <property type="entry name" value="HATPase_UhpB-NarQ-NarX-like"/>
    <property type="match status" value="1"/>
</dbReference>
<dbReference type="Gene3D" id="1.20.5.1930">
    <property type="match status" value="1"/>
</dbReference>
<dbReference type="EMBL" id="MSYM01000013">
    <property type="protein sequence ID" value="OLP06348.1"/>
    <property type="molecule type" value="Genomic_DNA"/>
</dbReference>
<dbReference type="Gene3D" id="3.40.50.2300">
    <property type="match status" value="1"/>
</dbReference>
<dbReference type="Pfam" id="PF00072">
    <property type="entry name" value="Response_reg"/>
    <property type="match status" value="1"/>
</dbReference>
<dbReference type="Pfam" id="PF07730">
    <property type="entry name" value="HisKA_3"/>
    <property type="match status" value="1"/>
</dbReference>
<dbReference type="GO" id="GO:0000155">
    <property type="term" value="F:phosphorelay sensor kinase activity"/>
    <property type="evidence" value="ECO:0007669"/>
    <property type="project" value="InterPro"/>
</dbReference>
<protein>
    <recommendedName>
        <fullName evidence="2">histidine kinase</fullName>
        <ecNumber evidence="2">2.7.13.3</ecNumber>
    </recommendedName>
</protein>
<dbReference type="SMART" id="SM00387">
    <property type="entry name" value="HATPase_c"/>
    <property type="match status" value="1"/>
</dbReference>
<evidence type="ECO:0000256" key="2">
    <source>
        <dbReference type="ARBA" id="ARBA00012438"/>
    </source>
</evidence>
<evidence type="ECO:0000313" key="13">
    <source>
        <dbReference type="EMBL" id="OLP06348.1"/>
    </source>
</evidence>